<gene>
    <name evidence="1" type="ORF">IPA_01030</name>
</gene>
<keyword evidence="2" id="KW-1185">Reference proteome</keyword>
<dbReference type="KEGG" id="ipc:IPA_01030"/>
<evidence type="ECO:0000313" key="1">
    <source>
        <dbReference type="EMBL" id="UXD22035.1"/>
    </source>
</evidence>
<proteinExistence type="predicted"/>
<dbReference type="EMBL" id="CP006868">
    <property type="protein sequence ID" value="UXD22035.1"/>
    <property type="molecule type" value="Genomic_DNA"/>
</dbReference>
<reference evidence="1" key="1">
    <citation type="submission" date="2013-11" db="EMBL/GenBank/DDBJ databases">
        <title>Comparative genomics of Ignicoccus.</title>
        <authorList>
            <person name="Podar M."/>
        </authorList>
    </citation>
    <scope>NUCLEOTIDE SEQUENCE</scope>
    <source>
        <strain evidence="1">DSM 13166</strain>
    </source>
</reference>
<organism evidence="1 2">
    <name type="scientific">Ignicoccus pacificus DSM 13166</name>
    <dbReference type="NCBI Taxonomy" id="940294"/>
    <lineage>
        <taxon>Archaea</taxon>
        <taxon>Thermoproteota</taxon>
        <taxon>Thermoprotei</taxon>
        <taxon>Desulfurococcales</taxon>
        <taxon>Desulfurococcaceae</taxon>
        <taxon>Ignicoccus</taxon>
    </lineage>
</organism>
<accession>A0A977PL75</accession>
<dbReference type="Proteomes" id="UP001063698">
    <property type="component" value="Chromosome"/>
</dbReference>
<protein>
    <submittedName>
        <fullName evidence="1">Uncharacterized protein</fullName>
    </submittedName>
</protein>
<sequence length="136" mass="15349">MQTVYKTPGKAKGCEECIFYSTLLRKCMLPPIAKGVVEHCSELAYVKRPLEHNGHMEIEACLPSVDHFSLLVSLDMNNINDMDKNLIKSIKSMKMVGCAPVFEEIEGEFVKTYLSCKCVTKAYVFCDKKHCSVLFS</sequence>
<evidence type="ECO:0000313" key="2">
    <source>
        <dbReference type="Proteomes" id="UP001063698"/>
    </source>
</evidence>
<name>A0A977PL75_9CREN</name>
<dbReference type="AlphaFoldDB" id="A0A977PL75"/>